<keyword evidence="2" id="KW-1185">Reference proteome</keyword>
<gene>
    <name evidence="1" type="ORF">DRW42_02055</name>
</gene>
<sequence>MDSITESRNTLPYYNTFAGKKSFLGESILFVDNAFKEQVATAKHKVSTGHLNKLQNILPEMGFWEKLVQIGIIPIALQKSINWSAGRYLPTTL</sequence>
<organism evidence="1 2">
    <name type="scientific">Pedobacter miscanthi</name>
    <dbReference type="NCBI Taxonomy" id="2259170"/>
    <lineage>
        <taxon>Bacteria</taxon>
        <taxon>Pseudomonadati</taxon>
        <taxon>Bacteroidota</taxon>
        <taxon>Sphingobacteriia</taxon>
        <taxon>Sphingobacteriales</taxon>
        <taxon>Sphingobacteriaceae</taxon>
        <taxon>Pedobacter</taxon>
    </lineage>
</organism>
<reference evidence="1 2" key="1">
    <citation type="submission" date="2018-07" db="EMBL/GenBank/DDBJ databases">
        <title>A draft genome of a endophytic bacteria, a new species of Pedobacter.</title>
        <authorList>
            <person name="Zhang Z.D."/>
            <person name="Chen Z.J."/>
        </authorList>
    </citation>
    <scope>NUCLEOTIDE SEQUENCE [LARGE SCALE GENOMIC DNA]</scope>
    <source>
        <strain evidence="1 2">RS10</strain>
    </source>
</reference>
<name>A0A366LFL2_9SPHI</name>
<dbReference type="Proteomes" id="UP000252081">
    <property type="component" value="Unassembled WGS sequence"/>
</dbReference>
<evidence type="ECO:0000313" key="1">
    <source>
        <dbReference type="EMBL" id="RBQ12064.1"/>
    </source>
</evidence>
<protein>
    <submittedName>
        <fullName evidence="1">Uncharacterized protein</fullName>
    </submittedName>
</protein>
<dbReference type="EMBL" id="QNQU01000001">
    <property type="protein sequence ID" value="RBQ12064.1"/>
    <property type="molecule type" value="Genomic_DNA"/>
</dbReference>
<comment type="caution">
    <text evidence="1">The sequence shown here is derived from an EMBL/GenBank/DDBJ whole genome shotgun (WGS) entry which is preliminary data.</text>
</comment>
<proteinExistence type="predicted"/>
<accession>A0A366LFL2</accession>
<evidence type="ECO:0000313" key="2">
    <source>
        <dbReference type="Proteomes" id="UP000252081"/>
    </source>
</evidence>
<dbReference type="AlphaFoldDB" id="A0A366LFL2"/>